<keyword evidence="2" id="KW-0812">Transmembrane</keyword>
<name>A0ABY9LHR4_9STRE</name>
<proteinExistence type="predicted"/>
<dbReference type="SUPFAM" id="SSF47413">
    <property type="entry name" value="lambda repressor-like DNA-binding domains"/>
    <property type="match status" value="1"/>
</dbReference>
<dbReference type="SMART" id="SM00530">
    <property type="entry name" value="HTH_XRE"/>
    <property type="match status" value="1"/>
</dbReference>
<feature type="transmembrane region" description="Helical" evidence="2">
    <location>
        <begin position="85"/>
        <end position="103"/>
    </location>
</feature>
<dbReference type="InterPro" id="IPR010982">
    <property type="entry name" value="Lambda_DNA-bd_dom_sf"/>
</dbReference>
<dbReference type="Pfam" id="PF01381">
    <property type="entry name" value="HTH_3"/>
    <property type="match status" value="1"/>
</dbReference>
<feature type="transmembrane region" description="Helical" evidence="2">
    <location>
        <begin position="109"/>
        <end position="128"/>
    </location>
</feature>
<gene>
    <name evidence="4" type="ORF">N1496_05905</name>
</gene>
<evidence type="ECO:0000313" key="5">
    <source>
        <dbReference type="Proteomes" id="UP001238096"/>
    </source>
</evidence>
<evidence type="ECO:0000313" key="4">
    <source>
        <dbReference type="EMBL" id="WMB27656.1"/>
    </source>
</evidence>
<dbReference type="CDD" id="cd00093">
    <property type="entry name" value="HTH_XRE"/>
    <property type="match status" value="1"/>
</dbReference>
<dbReference type="EMBL" id="CP110509">
    <property type="protein sequence ID" value="WMB27656.1"/>
    <property type="molecule type" value="Genomic_DNA"/>
</dbReference>
<keyword evidence="2" id="KW-1133">Transmembrane helix</keyword>
<sequence>MKLGKNLINYRKEANLSQEDLAQLIYVSRQTISNWETEKSYPDIQSLLRLAKLFGLTINQLIEGDLEEMKILLNKEDINRFNKDGIKLTIAFIILAISVYPLFYFLSWIGVGIWFLEWLLTMFLALKIKKVKKEYNLKTYRHIVAFSNGKTLDKIQEIEEKAKYPYQKPVIVIGFTIIFTLIVFAVALFIDSFNH</sequence>
<organism evidence="4 5">
    <name type="scientific">Streptococcus didelphis</name>
    <dbReference type="NCBI Taxonomy" id="102886"/>
    <lineage>
        <taxon>Bacteria</taxon>
        <taxon>Bacillati</taxon>
        <taxon>Bacillota</taxon>
        <taxon>Bacilli</taxon>
        <taxon>Lactobacillales</taxon>
        <taxon>Streptococcaceae</taxon>
        <taxon>Streptococcus</taxon>
    </lineage>
</organism>
<protein>
    <submittedName>
        <fullName evidence="4">Helix-turn-helix domain-containing protein</fullName>
    </submittedName>
</protein>
<evidence type="ECO:0000256" key="2">
    <source>
        <dbReference type="SAM" id="Phobius"/>
    </source>
</evidence>
<keyword evidence="1" id="KW-0238">DNA-binding</keyword>
<accession>A0ABY9LHR4</accession>
<keyword evidence="2" id="KW-0472">Membrane</keyword>
<dbReference type="Proteomes" id="UP001238096">
    <property type="component" value="Chromosome"/>
</dbReference>
<dbReference type="PANTHER" id="PTHR46558">
    <property type="entry name" value="TRACRIPTIONAL REGULATORY PROTEIN-RELATED-RELATED"/>
    <property type="match status" value="1"/>
</dbReference>
<dbReference type="Gene3D" id="1.10.260.40">
    <property type="entry name" value="lambda repressor-like DNA-binding domains"/>
    <property type="match status" value="1"/>
</dbReference>
<feature type="transmembrane region" description="Helical" evidence="2">
    <location>
        <begin position="170"/>
        <end position="190"/>
    </location>
</feature>
<keyword evidence="5" id="KW-1185">Reference proteome</keyword>
<dbReference type="InterPro" id="IPR001387">
    <property type="entry name" value="Cro/C1-type_HTH"/>
</dbReference>
<dbReference type="PROSITE" id="PS50943">
    <property type="entry name" value="HTH_CROC1"/>
    <property type="match status" value="1"/>
</dbReference>
<feature type="domain" description="HTH cro/C1-type" evidence="3">
    <location>
        <begin position="7"/>
        <end position="61"/>
    </location>
</feature>
<dbReference type="PANTHER" id="PTHR46558:SF15">
    <property type="entry name" value="HELIX-TURN-HELIX DOMAIN PROTEIN"/>
    <property type="match status" value="1"/>
</dbReference>
<evidence type="ECO:0000259" key="3">
    <source>
        <dbReference type="PROSITE" id="PS50943"/>
    </source>
</evidence>
<dbReference type="RefSeq" id="WP_018366461.1">
    <property type="nucleotide sequence ID" value="NZ_CP110509.1"/>
</dbReference>
<evidence type="ECO:0000256" key="1">
    <source>
        <dbReference type="ARBA" id="ARBA00023125"/>
    </source>
</evidence>
<reference evidence="5" key="1">
    <citation type="submission" date="2022-10" db="EMBL/GenBank/DDBJ databases">
        <title>Streptococcus didelphis as causative of fatal infections in opossums (Didelphis albiventris).</title>
        <authorList>
            <person name="Breyer G.M."/>
            <person name="Da Silva M.E.R.J."/>
            <person name="Siqueira F.M."/>
        </authorList>
    </citation>
    <scope>NUCLEOTIDE SEQUENCE [LARGE SCALE GENOMIC DNA]</scope>
    <source>
        <strain evidence="5">LBVP101/21</strain>
    </source>
</reference>